<dbReference type="GO" id="GO:0016787">
    <property type="term" value="F:hydrolase activity"/>
    <property type="evidence" value="ECO:0007669"/>
    <property type="project" value="UniProtKB-KW"/>
</dbReference>
<feature type="region of interest" description="Disordered" evidence="1">
    <location>
        <begin position="38"/>
        <end position="112"/>
    </location>
</feature>
<organism evidence="3 4">
    <name type="scientific">Thermacetogenium phaeum</name>
    <dbReference type="NCBI Taxonomy" id="85874"/>
    <lineage>
        <taxon>Bacteria</taxon>
        <taxon>Bacillati</taxon>
        <taxon>Bacillota</taxon>
        <taxon>Clostridia</taxon>
        <taxon>Thermoanaerobacterales</taxon>
        <taxon>Thermoanaerobacteraceae</taxon>
        <taxon>Thermacetogenium</taxon>
    </lineage>
</organism>
<dbReference type="Gene3D" id="3.40.50.1110">
    <property type="entry name" value="SGNH hydrolase"/>
    <property type="match status" value="1"/>
</dbReference>
<protein>
    <submittedName>
        <fullName evidence="3">Lipase/acylhydrolase, GDSL family</fullName>
    </submittedName>
</protein>
<dbReference type="InterPro" id="IPR013830">
    <property type="entry name" value="SGNH_hydro"/>
</dbReference>
<dbReference type="InterPro" id="IPR036514">
    <property type="entry name" value="SGNH_hydro_sf"/>
</dbReference>
<evidence type="ECO:0000259" key="2">
    <source>
        <dbReference type="Pfam" id="PF13472"/>
    </source>
</evidence>
<gene>
    <name evidence="3" type="ORF">XD66_0864</name>
</gene>
<evidence type="ECO:0000256" key="1">
    <source>
        <dbReference type="SAM" id="MobiDB-lite"/>
    </source>
</evidence>
<proteinExistence type="predicted"/>
<feature type="domain" description="SGNH hydrolase-type esterase" evidence="2">
    <location>
        <begin position="123"/>
        <end position="272"/>
    </location>
</feature>
<dbReference type="InterPro" id="IPR051532">
    <property type="entry name" value="Ester_Hydrolysis_Enzymes"/>
</dbReference>
<dbReference type="SUPFAM" id="SSF52266">
    <property type="entry name" value="SGNH hydrolase"/>
    <property type="match status" value="1"/>
</dbReference>
<evidence type="ECO:0000313" key="4">
    <source>
        <dbReference type="Proteomes" id="UP000053326"/>
    </source>
</evidence>
<dbReference type="PANTHER" id="PTHR30383">
    <property type="entry name" value="THIOESTERASE 1/PROTEASE 1/LYSOPHOSPHOLIPASE L1"/>
    <property type="match status" value="1"/>
</dbReference>
<reference evidence="4" key="1">
    <citation type="journal article" date="2015" name="MBio">
        <title>Genome-Resolved Metagenomic Analysis Reveals Roles for Candidate Phyla and Other Microbial Community Members in Biogeochemical Transformations in Oil Reservoirs.</title>
        <authorList>
            <person name="Hu P."/>
            <person name="Tom L."/>
            <person name="Singh A."/>
            <person name="Thomas B.C."/>
            <person name="Baker B.J."/>
            <person name="Piceno Y.M."/>
            <person name="Andersen G.L."/>
            <person name="Banfield J.F."/>
        </authorList>
    </citation>
    <scope>NUCLEOTIDE SEQUENCE [LARGE SCALE GENOMIC DNA]</scope>
</reference>
<dbReference type="EMBL" id="LGFO01000096">
    <property type="protein sequence ID" value="KUK36430.1"/>
    <property type="molecule type" value="Genomic_DNA"/>
</dbReference>
<evidence type="ECO:0000313" key="3">
    <source>
        <dbReference type="EMBL" id="KUK36430.1"/>
    </source>
</evidence>
<dbReference type="AlphaFoldDB" id="A0A124FK86"/>
<comment type="caution">
    <text evidence="3">The sequence shown here is derived from an EMBL/GenBank/DDBJ whole genome shotgun (WGS) entry which is preliminary data.</text>
</comment>
<accession>A0A124FK86</accession>
<name>A0A124FK86_9THEO</name>
<sequence length="288" mass="31296">MTGKTRKKWATLNPRGLLLTLLIPAVIAAAAAAAGRYPWKPDGPLPPSTPAYAGSENSAQKEEPAVISGQGEEPPPAGAKKAVGDGEQGKVAEAPPSPNGKETAPPTGSGRVDYRTVFERDLFMGDSITEGLSFYEYLDEANVIAELGLTLAKAGKQLDRVAGANPERVFLLFGTNDISPTVTDEEFLEDYEELLRALQTRVPQARIYVQSLLPVSPQAQVERPYLNGSRIERLNASLKKLAASRGVGYLDLTPLIREAGRDLHEPDGIHLKRDFYPLWLNRLIEQAE</sequence>
<dbReference type="Proteomes" id="UP000053326">
    <property type="component" value="Unassembled WGS sequence"/>
</dbReference>
<dbReference type="Pfam" id="PF13472">
    <property type="entry name" value="Lipase_GDSL_2"/>
    <property type="match status" value="1"/>
</dbReference>
<keyword evidence="3" id="KW-0378">Hydrolase</keyword>